<dbReference type="STRING" id="1993.SAMN04489713_10748"/>
<keyword evidence="2" id="KW-1185">Reference proteome</keyword>
<proteinExistence type="predicted"/>
<dbReference type="Proteomes" id="UP000183413">
    <property type="component" value="Unassembled WGS sequence"/>
</dbReference>
<gene>
    <name evidence="1" type="ORF">SAMN04489713_10748</name>
</gene>
<dbReference type="AlphaFoldDB" id="A0A1I5I067"/>
<name>A0A1I5I067_9ACTN</name>
<evidence type="ECO:0000313" key="1">
    <source>
        <dbReference type="EMBL" id="SFO54028.1"/>
    </source>
</evidence>
<dbReference type="RefSeq" id="WP_177287739.1">
    <property type="nucleotide sequence ID" value="NZ_FOVH01000007.1"/>
</dbReference>
<evidence type="ECO:0000313" key="2">
    <source>
        <dbReference type="Proteomes" id="UP000183413"/>
    </source>
</evidence>
<dbReference type="InParanoid" id="A0A1I5I067"/>
<reference evidence="1 2" key="1">
    <citation type="submission" date="2016-10" db="EMBL/GenBank/DDBJ databases">
        <authorList>
            <person name="de Groot N.N."/>
        </authorList>
    </citation>
    <scope>NUCLEOTIDE SEQUENCE [LARGE SCALE GENOMIC DNA]</scope>
    <source>
        <strain evidence="1 2">DSM 43067</strain>
    </source>
</reference>
<protein>
    <submittedName>
        <fullName evidence="1">N-methylhydantoinase B</fullName>
    </submittedName>
</protein>
<accession>A0A1I5I067</accession>
<organism evidence="1 2">
    <name type="scientific">Actinomadura madurae</name>
    <dbReference type="NCBI Taxonomy" id="1993"/>
    <lineage>
        <taxon>Bacteria</taxon>
        <taxon>Bacillati</taxon>
        <taxon>Actinomycetota</taxon>
        <taxon>Actinomycetes</taxon>
        <taxon>Streptosporangiales</taxon>
        <taxon>Thermomonosporaceae</taxon>
        <taxon>Actinomadura</taxon>
    </lineage>
</organism>
<dbReference type="EMBL" id="FOVH01000007">
    <property type="protein sequence ID" value="SFO54028.1"/>
    <property type="molecule type" value="Genomic_DNA"/>
</dbReference>
<sequence>MDLLFAGGAGFGFADQRDPAAVTADVRLGYLTPEAAARDYPGHDPQRNTQ</sequence>